<keyword evidence="1" id="KW-0677">Repeat</keyword>
<dbReference type="PROSITE" id="PS50297">
    <property type="entry name" value="ANK_REP_REGION"/>
    <property type="match status" value="1"/>
</dbReference>
<dbReference type="EMBL" id="GECU01015346">
    <property type="protein sequence ID" value="JAS92360.1"/>
    <property type="molecule type" value="Transcribed_RNA"/>
</dbReference>
<evidence type="ECO:0000259" key="4">
    <source>
        <dbReference type="Pfam" id="PF09372"/>
    </source>
</evidence>
<gene>
    <name evidence="5" type="ORF">g.23452</name>
</gene>
<feature type="domain" description="PRANC" evidence="4">
    <location>
        <begin position="230"/>
        <end position="316"/>
    </location>
</feature>
<dbReference type="Gene3D" id="1.25.40.20">
    <property type="entry name" value="Ankyrin repeat-containing domain"/>
    <property type="match status" value="1"/>
</dbReference>
<dbReference type="InterPro" id="IPR002110">
    <property type="entry name" value="Ankyrin_rpt"/>
</dbReference>
<dbReference type="AlphaFoldDB" id="A0A1B6IZV0"/>
<evidence type="ECO:0000256" key="3">
    <source>
        <dbReference type="PROSITE-ProRule" id="PRU00023"/>
    </source>
</evidence>
<dbReference type="Pfam" id="PF12796">
    <property type="entry name" value="Ank_2"/>
    <property type="match status" value="1"/>
</dbReference>
<dbReference type="PANTHER" id="PTHR24198:SF165">
    <property type="entry name" value="ANKYRIN REPEAT-CONTAINING PROTEIN-RELATED"/>
    <property type="match status" value="1"/>
</dbReference>
<evidence type="ECO:0000313" key="5">
    <source>
        <dbReference type="EMBL" id="JAS92360.1"/>
    </source>
</evidence>
<organism evidence="5">
    <name type="scientific">Homalodisca liturata</name>
    <dbReference type="NCBI Taxonomy" id="320908"/>
    <lineage>
        <taxon>Eukaryota</taxon>
        <taxon>Metazoa</taxon>
        <taxon>Ecdysozoa</taxon>
        <taxon>Arthropoda</taxon>
        <taxon>Hexapoda</taxon>
        <taxon>Insecta</taxon>
        <taxon>Pterygota</taxon>
        <taxon>Neoptera</taxon>
        <taxon>Paraneoptera</taxon>
        <taxon>Hemiptera</taxon>
        <taxon>Auchenorrhyncha</taxon>
        <taxon>Membracoidea</taxon>
        <taxon>Cicadellidae</taxon>
        <taxon>Cicadellinae</taxon>
        <taxon>Proconiini</taxon>
        <taxon>Homalodisca</taxon>
    </lineage>
</organism>
<accession>A0A1B6IZV0</accession>
<evidence type="ECO:0000256" key="2">
    <source>
        <dbReference type="ARBA" id="ARBA00023043"/>
    </source>
</evidence>
<name>A0A1B6IZV0_9HEMI</name>
<dbReference type="SUPFAM" id="SSF48403">
    <property type="entry name" value="Ankyrin repeat"/>
    <property type="match status" value="1"/>
</dbReference>
<protein>
    <recommendedName>
        <fullName evidence="4">PRANC domain-containing protein</fullName>
    </recommendedName>
</protein>
<dbReference type="SMART" id="SM00248">
    <property type="entry name" value="ANK"/>
    <property type="match status" value="3"/>
</dbReference>
<keyword evidence="2 3" id="KW-0040">ANK repeat</keyword>
<proteinExistence type="predicted"/>
<dbReference type="InterPro" id="IPR036770">
    <property type="entry name" value="Ankyrin_rpt-contain_sf"/>
</dbReference>
<dbReference type="Pfam" id="PF09372">
    <property type="entry name" value="PRANC"/>
    <property type="match status" value="1"/>
</dbReference>
<dbReference type="PROSITE" id="PS50088">
    <property type="entry name" value="ANK_REPEAT"/>
    <property type="match status" value="1"/>
</dbReference>
<dbReference type="PANTHER" id="PTHR24198">
    <property type="entry name" value="ANKYRIN REPEAT AND PROTEIN KINASE DOMAIN-CONTAINING PROTEIN"/>
    <property type="match status" value="1"/>
</dbReference>
<evidence type="ECO:0000256" key="1">
    <source>
        <dbReference type="ARBA" id="ARBA00022737"/>
    </source>
</evidence>
<sequence length="318" mass="36056">MMVYPAEPVLDSSFYLPPLHYAVFQLQENEVKTLVENGVDINEPAGEGLTALHISVRNDCSSVITELLIAAGADIGCKTSYGFTPLHESVRNCSVLNTKLLLKHNVNFKTPDHQGLSPLDWAIYNLIETMQGDSHLIAIASKILEELLDWATPYSKESMSKLYLRFDFYSQQHAIRVVSRHSLKLKCANLPYDDRLLWDEVKLISYKSACLVELVRMKCTKVDGHSLYCVFSSCISVLSVTDMVNLIWTPEFLKEFPIYGSLVQAKFTKKKKRHDLLNLAEESLTELFVNSEIFIPDMVIRKILSYISNEDLQGIIVT</sequence>
<reference evidence="5" key="1">
    <citation type="submission" date="2015-11" db="EMBL/GenBank/DDBJ databases">
        <title>De novo transcriptome assembly of four potential Pierce s Disease insect vectors from Arizona vineyards.</title>
        <authorList>
            <person name="Tassone E.E."/>
        </authorList>
    </citation>
    <scope>NUCLEOTIDE SEQUENCE</scope>
</reference>
<dbReference type="InterPro" id="IPR018272">
    <property type="entry name" value="PRANC_domain"/>
</dbReference>
<feature type="repeat" description="ANK" evidence="3">
    <location>
        <begin position="47"/>
        <end position="80"/>
    </location>
</feature>